<keyword evidence="9" id="KW-1185">Reference proteome</keyword>
<evidence type="ECO:0000259" key="7">
    <source>
        <dbReference type="Pfam" id="PF08281"/>
    </source>
</evidence>
<dbReference type="CDD" id="cd06171">
    <property type="entry name" value="Sigma70_r4"/>
    <property type="match status" value="1"/>
</dbReference>
<protein>
    <submittedName>
        <fullName evidence="8">RNA polymerase sigma factor</fullName>
    </submittedName>
</protein>
<dbReference type="NCBIfam" id="TIGR02937">
    <property type="entry name" value="sigma70-ECF"/>
    <property type="match status" value="1"/>
</dbReference>
<feature type="domain" description="RNA polymerase sigma factor 70 region 4 type 2" evidence="7">
    <location>
        <begin position="129"/>
        <end position="178"/>
    </location>
</feature>
<dbReference type="AlphaFoldDB" id="A0A4Q2T7F0"/>
<evidence type="ECO:0000313" key="9">
    <source>
        <dbReference type="Proteomes" id="UP000291101"/>
    </source>
</evidence>
<name>A0A4Q2T7F0_9ACTN</name>
<dbReference type="SUPFAM" id="SSF88946">
    <property type="entry name" value="Sigma2 domain of RNA polymerase sigma factors"/>
    <property type="match status" value="1"/>
</dbReference>
<dbReference type="GO" id="GO:0003677">
    <property type="term" value="F:DNA binding"/>
    <property type="evidence" value="ECO:0007669"/>
    <property type="project" value="UniProtKB-KW"/>
</dbReference>
<feature type="region of interest" description="Disordered" evidence="6">
    <location>
        <begin position="182"/>
        <end position="203"/>
    </location>
</feature>
<evidence type="ECO:0000256" key="6">
    <source>
        <dbReference type="SAM" id="MobiDB-lite"/>
    </source>
</evidence>
<evidence type="ECO:0000256" key="3">
    <source>
        <dbReference type="ARBA" id="ARBA00023082"/>
    </source>
</evidence>
<evidence type="ECO:0000256" key="1">
    <source>
        <dbReference type="ARBA" id="ARBA00010641"/>
    </source>
</evidence>
<accession>A0A4Q2T7F0</accession>
<comment type="similarity">
    <text evidence="1">Belongs to the sigma-70 factor family. ECF subfamily.</text>
</comment>
<dbReference type="InterPro" id="IPR013324">
    <property type="entry name" value="RNA_pol_sigma_r3/r4-like"/>
</dbReference>
<dbReference type="Gene3D" id="1.10.10.10">
    <property type="entry name" value="Winged helix-like DNA-binding domain superfamily/Winged helix DNA-binding domain"/>
    <property type="match status" value="1"/>
</dbReference>
<dbReference type="GO" id="GO:0016987">
    <property type="term" value="F:sigma factor activity"/>
    <property type="evidence" value="ECO:0007669"/>
    <property type="project" value="UniProtKB-KW"/>
</dbReference>
<dbReference type="InterPro" id="IPR014284">
    <property type="entry name" value="RNA_pol_sigma-70_dom"/>
</dbReference>
<evidence type="ECO:0000313" key="8">
    <source>
        <dbReference type="EMBL" id="RYC12954.1"/>
    </source>
</evidence>
<comment type="caution">
    <text evidence="8">The sequence shown here is derived from an EMBL/GenBank/DDBJ whole genome shotgun (WGS) entry which is preliminary data.</text>
</comment>
<dbReference type="Pfam" id="PF08281">
    <property type="entry name" value="Sigma70_r4_2"/>
    <property type="match status" value="1"/>
</dbReference>
<keyword evidence="3" id="KW-0731">Sigma factor</keyword>
<sequence>MPLMGELVMEDLESMTASAARGDTTALRGIYEALSPRICGYLRMRGSEDPEGLTNDVFVKVLPRVAEVAGGYRGLRALTFTVAHGLLVDELRRRDRRPAMQSYDPTVDTRVQPSAEQQALDQLGEGTALTLLDLLPEDQRSVILLRVLGDLTVDETATAIGRSQAAVMKTQARALTTLRRLLDSDRRRPRTSRDEVSHEHGHA</sequence>
<reference evidence="8 9" key="1">
    <citation type="submission" date="2019-01" db="EMBL/GenBank/DDBJ databases">
        <title>Novel species of Nocardioides.</title>
        <authorList>
            <person name="Liu Q."/>
            <person name="X Y.-H."/>
        </authorList>
    </citation>
    <scope>NUCLEOTIDE SEQUENCE [LARGE SCALE GENOMIC DNA]</scope>
    <source>
        <strain evidence="8 9">HLT2-9</strain>
    </source>
</reference>
<dbReference type="Proteomes" id="UP000291101">
    <property type="component" value="Unassembled WGS sequence"/>
</dbReference>
<dbReference type="OrthoDB" id="5501064at2"/>
<proteinExistence type="inferred from homology"/>
<dbReference type="InterPro" id="IPR013249">
    <property type="entry name" value="RNA_pol_sigma70_r4_t2"/>
</dbReference>
<evidence type="ECO:0000256" key="4">
    <source>
        <dbReference type="ARBA" id="ARBA00023125"/>
    </source>
</evidence>
<dbReference type="InterPro" id="IPR039425">
    <property type="entry name" value="RNA_pol_sigma-70-like"/>
</dbReference>
<dbReference type="GO" id="GO:0006352">
    <property type="term" value="P:DNA-templated transcription initiation"/>
    <property type="evidence" value="ECO:0007669"/>
    <property type="project" value="InterPro"/>
</dbReference>
<evidence type="ECO:0000256" key="2">
    <source>
        <dbReference type="ARBA" id="ARBA00023015"/>
    </source>
</evidence>
<dbReference type="PANTHER" id="PTHR43133">
    <property type="entry name" value="RNA POLYMERASE ECF-TYPE SIGMA FACTO"/>
    <property type="match status" value="1"/>
</dbReference>
<dbReference type="SUPFAM" id="SSF88659">
    <property type="entry name" value="Sigma3 and sigma4 domains of RNA polymerase sigma factors"/>
    <property type="match status" value="1"/>
</dbReference>
<organism evidence="8 9">
    <name type="scientific">Nocardioides zhouii</name>
    <dbReference type="NCBI Taxonomy" id="1168729"/>
    <lineage>
        <taxon>Bacteria</taxon>
        <taxon>Bacillati</taxon>
        <taxon>Actinomycetota</taxon>
        <taxon>Actinomycetes</taxon>
        <taxon>Propionibacteriales</taxon>
        <taxon>Nocardioidaceae</taxon>
        <taxon>Nocardioides</taxon>
    </lineage>
</organism>
<dbReference type="PANTHER" id="PTHR43133:SF52">
    <property type="entry name" value="ECF RNA POLYMERASE SIGMA FACTOR SIGL"/>
    <property type="match status" value="1"/>
</dbReference>
<keyword evidence="4" id="KW-0238">DNA-binding</keyword>
<dbReference type="Gene3D" id="1.10.1740.10">
    <property type="match status" value="1"/>
</dbReference>
<evidence type="ECO:0000256" key="5">
    <source>
        <dbReference type="ARBA" id="ARBA00023163"/>
    </source>
</evidence>
<gene>
    <name evidence="8" type="ORF">EUA94_06925</name>
</gene>
<dbReference type="EMBL" id="SDWV01000005">
    <property type="protein sequence ID" value="RYC12954.1"/>
    <property type="molecule type" value="Genomic_DNA"/>
</dbReference>
<keyword evidence="2" id="KW-0805">Transcription regulation</keyword>
<dbReference type="InterPro" id="IPR036388">
    <property type="entry name" value="WH-like_DNA-bd_sf"/>
</dbReference>
<dbReference type="InterPro" id="IPR013325">
    <property type="entry name" value="RNA_pol_sigma_r2"/>
</dbReference>
<keyword evidence="5" id="KW-0804">Transcription</keyword>